<keyword evidence="2" id="KW-1185">Reference proteome</keyword>
<dbReference type="RefSeq" id="WP_013615776.1">
    <property type="nucleotide sequence ID" value="NC_015162.1"/>
</dbReference>
<accession>F0RQ63</accession>
<dbReference type="KEGG" id="dpt:Deipr_2297"/>
<keyword evidence="1" id="KW-0614">Plasmid</keyword>
<organism evidence="1 2">
    <name type="scientific">Deinococcus proteolyticus (strain ATCC 35074 / DSM 20540 / JCM 6276 / NBRC 101906 / NCIMB 13154 / VKM Ac-1939 / CCM 2703 / MRP)</name>
    <dbReference type="NCBI Taxonomy" id="693977"/>
    <lineage>
        <taxon>Bacteria</taxon>
        <taxon>Thermotogati</taxon>
        <taxon>Deinococcota</taxon>
        <taxon>Deinococci</taxon>
        <taxon>Deinococcales</taxon>
        <taxon>Deinococcaceae</taxon>
        <taxon>Deinococcus</taxon>
    </lineage>
</organism>
<sequence>MSRAEVFAEAAAQLVHSGHVMTDTRRAAGPFGYQEAYLIRDGQERRSVLTYLALRRGTDVTLVDDQAGTVMQFSLTGFAAWTGDPVEKFLRYHAVPRELPLAEADLEDVIQACWDEAVG</sequence>
<proteinExistence type="predicted"/>
<evidence type="ECO:0000313" key="1">
    <source>
        <dbReference type="EMBL" id="ADY27422.1"/>
    </source>
</evidence>
<dbReference type="HOGENOM" id="CLU_2057540_0_0_0"/>
<reference evidence="2" key="1">
    <citation type="submission" date="2011-02" db="EMBL/GenBank/DDBJ databases">
        <title>The complete sequence of plasmid2 of Deinococcus proteolyticus DSM 20540.</title>
        <authorList>
            <consortium name="US DOE Joint Genome Institute (JGI-PGF)"/>
            <person name="Lucas S."/>
            <person name="Copeland A."/>
            <person name="Lapidus A."/>
            <person name="Bruce D."/>
            <person name="Goodwin L."/>
            <person name="Pitluck S."/>
            <person name="Kyrpides N."/>
            <person name="Mavromatis K."/>
            <person name="Pagani I."/>
            <person name="Ivanova N."/>
            <person name="Ovchinnikova G."/>
            <person name="Zeytun A."/>
            <person name="Detter J.C."/>
            <person name="Han C."/>
            <person name="Land M."/>
            <person name="Hauser L."/>
            <person name="Markowitz V."/>
            <person name="Cheng J.-F."/>
            <person name="Hugenholtz P."/>
            <person name="Woyke T."/>
            <person name="Wu D."/>
            <person name="Pukall R."/>
            <person name="Steenblock K."/>
            <person name="Brambilla E."/>
            <person name="Klenk H.-P."/>
            <person name="Eisen J.A."/>
        </authorList>
    </citation>
    <scope>NUCLEOTIDE SEQUENCE [LARGE SCALE GENOMIC DNA]</scope>
    <source>
        <strain evidence="2">ATCC 35074 / DSM 20540 / JCM 6276 / NBRC 101906 / NCIMB 13154 / VKM Ac-1939 / CCM 2703 / MRP</strain>
        <plasmid evidence="2">Plasmid pDEIPR02</plasmid>
    </source>
</reference>
<geneLocation type="plasmid" evidence="1 2">
    <name>pDEIPR02</name>
</geneLocation>
<reference evidence="1 2" key="2">
    <citation type="journal article" date="2012" name="Stand. Genomic Sci.">
        <title>Complete genome sequence of the orange-red pigmented, radioresistant Deinococcus proteolyticus type strain (MRP(T)).</title>
        <authorList>
            <person name="Copeland A."/>
            <person name="Zeytun A."/>
            <person name="Yassawong M."/>
            <person name="Nolan M."/>
            <person name="Lucas S."/>
            <person name="Hammon N."/>
            <person name="Deshpande S."/>
            <person name="Cheng J.F."/>
            <person name="Han C."/>
            <person name="Tapia R."/>
            <person name="Goodwin L.A."/>
            <person name="Pitluck S."/>
            <person name="Mavromatis K."/>
            <person name="Liolios K."/>
            <person name="Pagani I."/>
            <person name="Ivanova N."/>
            <person name="Mikhailova N."/>
            <person name="Pati A."/>
            <person name="Chen A."/>
            <person name="Palaniappan K."/>
            <person name="Land M."/>
            <person name="Hauser L."/>
            <person name="Jeffries C.D."/>
            <person name="Brambilla E.M."/>
            <person name="Rohde M."/>
            <person name="Sikorski J."/>
            <person name="Pukall R."/>
            <person name="Goker M."/>
            <person name="Detter J.C."/>
            <person name="Woyke T."/>
            <person name="Bristow J."/>
            <person name="Eisen J.A."/>
            <person name="Markowitz V."/>
            <person name="Hugenholtz P."/>
            <person name="Kyrpides N.C."/>
            <person name="Klenk H.P."/>
            <person name="Lapidus A."/>
        </authorList>
    </citation>
    <scope>NUCLEOTIDE SEQUENCE [LARGE SCALE GENOMIC DNA]</scope>
    <source>
        <strain evidence="2">ATCC 35074 / DSM 20540 / JCM 6276 / NBRC 101906 / NCIMB 13154 / VKM Ac-1939 / CCM 2703 / MRP</strain>
        <plasmid evidence="2">Plasmid pDEIPR02</plasmid>
    </source>
</reference>
<protein>
    <submittedName>
        <fullName evidence="1">Uncharacterized protein</fullName>
    </submittedName>
</protein>
<gene>
    <name evidence="1" type="ordered locus">Deipr_2297</name>
</gene>
<dbReference type="EMBL" id="CP002538">
    <property type="protein sequence ID" value="ADY27422.1"/>
    <property type="molecule type" value="Genomic_DNA"/>
</dbReference>
<name>F0RQ63_DEIPM</name>
<dbReference type="Proteomes" id="UP000007718">
    <property type="component" value="Plasmid pDEIPR02"/>
</dbReference>
<dbReference type="AlphaFoldDB" id="F0RQ63"/>
<evidence type="ECO:0000313" key="2">
    <source>
        <dbReference type="Proteomes" id="UP000007718"/>
    </source>
</evidence>